<sequence length="468" mass="54122">MQRSLHDQASSSLGSVDLASALHMSSAQSHIDAFRFLDLPPEIRNEIYKNLLCTFEARDPQAETEYSFLEEAAIPEEEISPGGGRESETSIDAIKVKHSIETQILRVSKQVYHEAYDVMLKENLFVRITCNSTQVGTVVLKDVPVITMNRRHILAFDGYAMHHCMYADDASDTVTEFMLLHRDLDLFCDWLVHANVSIPYFTDTYEHILTLFDRPTSMYALTTQFQERLLKCYTRGDLNGFHRFQICGSVDHTLWRSALATITWTFTKPEEAIGFFSSAWYQMKNEAADRVVGICHRYIGRIISLRHSKTWDALLANGSPEFRRRIVSIAHSFCCFAFLFPVDLDEALLKEASRKAECEIFTFHLYRYLRRSSVKRIQLAITMLHKLGDAFHRDGFKEYPRTFRLIHDFLCRYRSSWKDYRAQVNELLKRYNEKTSAEGKTSDLISAQKEWPLKYEAFIGGVNYPAIG</sequence>
<reference evidence="3" key="2">
    <citation type="submission" date="2020-04" db="EMBL/GenBank/DDBJ databases">
        <authorList>
            <consortium name="NCBI Genome Project"/>
        </authorList>
    </citation>
    <scope>NUCLEOTIDE SEQUENCE</scope>
    <source>
        <strain evidence="3">CBS 304.34</strain>
    </source>
</reference>
<name>A0A6A6Y743_9PEZI</name>
<dbReference type="RefSeq" id="XP_033571596.1">
    <property type="nucleotide sequence ID" value="XM_033728454.1"/>
</dbReference>
<evidence type="ECO:0000313" key="1">
    <source>
        <dbReference type="EMBL" id="KAF2804632.1"/>
    </source>
</evidence>
<dbReference type="AlphaFoldDB" id="A0A6A6Y743"/>
<keyword evidence="2" id="KW-1185">Reference proteome</keyword>
<dbReference type="OrthoDB" id="5229512at2759"/>
<dbReference type="GeneID" id="54469347"/>
<evidence type="ECO:0000313" key="2">
    <source>
        <dbReference type="Proteomes" id="UP000504636"/>
    </source>
</evidence>
<reference evidence="3" key="3">
    <citation type="submission" date="2025-04" db="UniProtKB">
        <authorList>
            <consortium name="RefSeq"/>
        </authorList>
    </citation>
    <scope>IDENTIFICATION</scope>
    <source>
        <strain evidence="3">CBS 304.34</strain>
    </source>
</reference>
<dbReference type="PANTHER" id="PTHR42085">
    <property type="entry name" value="F-BOX DOMAIN-CONTAINING PROTEIN"/>
    <property type="match status" value="1"/>
</dbReference>
<reference evidence="1 3" key="1">
    <citation type="journal article" date="2020" name="Stud. Mycol.">
        <title>101 Dothideomycetes genomes: a test case for predicting lifestyles and emergence of pathogens.</title>
        <authorList>
            <person name="Haridas S."/>
            <person name="Albert R."/>
            <person name="Binder M."/>
            <person name="Bloem J."/>
            <person name="Labutti K."/>
            <person name="Salamov A."/>
            <person name="Andreopoulos B."/>
            <person name="Baker S."/>
            <person name="Barry K."/>
            <person name="Bills G."/>
            <person name="Bluhm B."/>
            <person name="Cannon C."/>
            <person name="Castanera R."/>
            <person name="Culley D."/>
            <person name="Daum C."/>
            <person name="Ezra D."/>
            <person name="Gonzalez J."/>
            <person name="Henrissat B."/>
            <person name="Kuo A."/>
            <person name="Liang C."/>
            <person name="Lipzen A."/>
            <person name="Lutzoni F."/>
            <person name="Magnuson J."/>
            <person name="Mondo S."/>
            <person name="Nolan M."/>
            <person name="Ohm R."/>
            <person name="Pangilinan J."/>
            <person name="Park H.-J."/>
            <person name="Ramirez L."/>
            <person name="Alfaro M."/>
            <person name="Sun H."/>
            <person name="Tritt A."/>
            <person name="Yoshinaga Y."/>
            <person name="Zwiers L.-H."/>
            <person name="Turgeon B."/>
            <person name="Goodwin S."/>
            <person name="Spatafora J."/>
            <person name="Crous P."/>
            <person name="Grigoriev I."/>
        </authorList>
    </citation>
    <scope>NUCLEOTIDE SEQUENCE</scope>
    <source>
        <strain evidence="1 3">CBS 304.34</strain>
    </source>
</reference>
<dbReference type="PANTHER" id="PTHR42085:SF1">
    <property type="entry name" value="F-BOX DOMAIN-CONTAINING PROTEIN"/>
    <property type="match status" value="1"/>
</dbReference>
<proteinExistence type="predicted"/>
<evidence type="ECO:0000313" key="3">
    <source>
        <dbReference type="RefSeq" id="XP_033571596.1"/>
    </source>
</evidence>
<dbReference type="EMBL" id="MU003712">
    <property type="protein sequence ID" value="KAF2804632.1"/>
    <property type="molecule type" value="Genomic_DNA"/>
</dbReference>
<dbReference type="InterPro" id="IPR038883">
    <property type="entry name" value="AN11006-like"/>
</dbReference>
<organism evidence="1">
    <name type="scientific">Mytilinidion resinicola</name>
    <dbReference type="NCBI Taxonomy" id="574789"/>
    <lineage>
        <taxon>Eukaryota</taxon>
        <taxon>Fungi</taxon>
        <taxon>Dikarya</taxon>
        <taxon>Ascomycota</taxon>
        <taxon>Pezizomycotina</taxon>
        <taxon>Dothideomycetes</taxon>
        <taxon>Pleosporomycetidae</taxon>
        <taxon>Mytilinidiales</taxon>
        <taxon>Mytilinidiaceae</taxon>
        <taxon>Mytilinidion</taxon>
    </lineage>
</organism>
<gene>
    <name evidence="1 3" type="ORF">BDZ99DRAFT_575279</name>
</gene>
<dbReference type="Proteomes" id="UP000504636">
    <property type="component" value="Unplaced"/>
</dbReference>
<accession>A0A6A6Y743</accession>
<protein>
    <submittedName>
        <fullName evidence="1 3">Uncharacterized protein</fullName>
    </submittedName>
</protein>